<keyword evidence="2" id="KW-1185">Reference proteome</keyword>
<comment type="caution">
    <text evidence="1">The sequence shown here is derived from an EMBL/GenBank/DDBJ whole genome shotgun (WGS) entry which is preliminary data.</text>
</comment>
<gene>
    <name evidence="1" type="ORF">CLIB1444_10S04390</name>
</gene>
<reference evidence="1" key="1">
    <citation type="submission" date="2022-06" db="EMBL/GenBank/DDBJ databases">
        <authorList>
            <person name="Legras J.-L."/>
            <person name="Devillers H."/>
            <person name="Grondin C."/>
        </authorList>
    </citation>
    <scope>NUCLEOTIDE SEQUENCE</scope>
    <source>
        <strain evidence="1">CLIB 1444</strain>
    </source>
</reference>
<accession>A0ACA9YCB5</accession>
<protein>
    <submittedName>
        <fullName evidence="1">Probable transporter Mch1p</fullName>
    </submittedName>
</protein>
<evidence type="ECO:0000313" key="1">
    <source>
        <dbReference type="EMBL" id="CAH6722700.1"/>
    </source>
</evidence>
<sequence>MSGSILLFPLISDSLILKESFKIIQVNLISSVSQLGMYVCLPVLGYLSDIYGTYLLALLAIFLLVPPYLINTLVINSDFDHTSKLMIYSITFGLIGLGTSSIYFSSLLTCSKIYPHKKGLSISLPVACYGLSSLIGSQILKLSWFHNKEGLNLSRVFQFFAILYLIVGSLNFISTSIVIEHKQSNIDENTELIPISSIEPPNHQEKFMKFLKSPVMYILLISLFLNIGPLETFQNNLNSILRLNHYKDLSKQISLLSIFSTISRLIVGITSDYVNKLFILVTILFLGIINQYLSINYDVVSLITIINGFIYGGLFTIYPTILSEIWGVDILGSTWGLFMISPAISSTIFSLIYGSLLDNFNDISQYFKLVTLSFTISFMLAIIVAVKRSKK</sequence>
<organism evidence="1 2">
    <name type="scientific">[Candida] jaroonii</name>
    <dbReference type="NCBI Taxonomy" id="467808"/>
    <lineage>
        <taxon>Eukaryota</taxon>
        <taxon>Fungi</taxon>
        <taxon>Dikarya</taxon>
        <taxon>Ascomycota</taxon>
        <taxon>Saccharomycotina</taxon>
        <taxon>Pichiomycetes</taxon>
        <taxon>Debaryomycetaceae</taxon>
        <taxon>Yamadazyma</taxon>
    </lineage>
</organism>
<dbReference type="Proteomes" id="UP001152531">
    <property type="component" value="Unassembled WGS sequence"/>
</dbReference>
<evidence type="ECO:0000313" key="2">
    <source>
        <dbReference type="Proteomes" id="UP001152531"/>
    </source>
</evidence>
<dbReference type="EMBL" id="CALSDN010000010">
    <property type="protein sequence ID" value="CAH6722700.1"/>
    <property type="molecule type" value="Genomic_DNA"/>
</dbReference>
<name>A0ACA9YCB5_9ASCO</name>
<proteinExistence type="predicted"/>